<dbReference type="GO" id="GO:0003677">
    <property type="term" value="F:DNA binding"/>
    <property type="evidence" value="ECO:0007669"/>
    <property type="project" value="UniProtKB-KW"/>
</dbReference>
<dbReference type="EMBL" id="JBAWKS010000001">
    <property type="protein sequence ID" value="MEI4550127.1"/>
    <property type="molecule type" value="Genomic_DNA"/>
</dbReference>
<feature type="domain" description="HTH LytTR-type" evidence="2">
    <location>
        <begin position="145"/>
        <end position="250"/>
    </location>
</feature>
<keyword evidence="3" id="KW-0238">DNA-binding</keyword>
<evidence type="ECO:0000313" key="3">
    <source>
        <dbReference type="EMBL" id="MEI4550127.1"/>
    </source>
</evidence>
<dbReference type="PANTHER" id="PTHR37299">
    <property type="entry name" value="TRANSCRIPTIONAL REGULATOR-RELATED"/>
    <property type="match status" value="1"/>
</dbReference>
<name>A0ABU8ET30_9GAMM</name>
<evidence type="ECO:0000256" key="1">
    <source>
        <dbReference type="ARBA" id="ARBA00023012"/>
    </source>
</evidence>
<sequence length="250" mass="28443">MDRYNLVVGHNDPTFSDILSQQIDNSLFELTNVESCFAKLIAACKKTSAKVLFVQNELIQEHDWPILQSLADSTEIILLSSNRVDAAKAFECDLFDFILEPMVNSRLGKTLDKLARMLAPEKQQFELMSSLVQRFSSNQLDDQQIVLKDAGRIKFLTPDEISWVGGAGNYVELHLNQDERTILHRQTLSSMEQQLSPFGFIRIHRSAIIKKQAIREIRPTDNGDYIVTLKDGANLNLSRRYKQNMQGLIG</sequence>
<dbReference type="SMART" id="SM00850">
    <property type="entry name" value="LytTR"/>
    <property type="match status" value="1"/>
</dbReference>
<protein>
    <submittedName>
        <fullName evidence="3">LytTR family DNA-binding domain-containing protein</fullName>
    </submittedName>
</protein>
<dbReference type="PANTHER" id="PTHR37299:SF1">
    <property type="entry name" value="STAGE 0 SPORULATION PROTEIN A HOMOLOG"/>
    <property type="match status" value="1"/>
</dbReference>
<evidence type="ECO:0000313" key="4">
    <source>
        <dbReference type="Proteomes" id="UP001382455"/>
    </source>
</evidence>
<dbReference type="Proteomes" id="UP001382455">
    <property type="component" value="Unassembled WGS sequence"/>
</dbReference>
<dbReference type="Pfam" id="PF04397">
    <property type="entry name" value="LytTR"/>
    <property type="match status" value="1"/>
</dbReference>
<dbReference type="InterPro" id="IPR046947">
    <property type="entry name" value="LytR-like"/>
</dbReference>
<dbReference type="RefSeq" id="WP_336435431.1">
    <property type="nucleotide sequence ID" value="NZ_JBAWKS010000001.1"/>
</dbReference>
<proteinExistence type="predicted"/>
<gene>
    <name evidence="3" type="ORF">WAE96_10665</name>
</gene>
<keyword evidence="4" id="KW-1185">Reference proteome</keyword>
<comment type="caution">
    <text evidence="3">The sequence shown here is derived from an EMBL/GenBank/DDBJ whole genome shotgun (WGS) entry which is preliminary data.</text>
</comment>
<organism evidence="3 4">
    <name type="scientific">Pseudoalteromonas spongiae</name>
    <dbReference type="NCBI Taxonomy" id="298657"/>
    <lineage>
        <taxon>Bacteria</taxon>
        <taxon>Pseudomonadati</taxon>
        <taxon>Pseudomonadota</taxon>
        <taxon>Gammaproteobacteria</taxon>
        <taxon>Alteromonadales</taxon>
        <taxon>Pseudoalteromonadaceae</taxon>
        <taxon>Pseudoalteromonas</taxon>
    </lineage>
</organism>
<dbReference type="InterPro" id="IPR007492">
    <property type="entry name" value="LytTR_DNA-bd_dom"/>
</dbReference>
<dbReference type="Gene3D" id="2.40.50.1020">
    <property type="entry name" value="LytTr DNA-binding domain"/>
    <property type="match status" value="1"/>
</dbReference>
<reference evidence="3 4" key="1">
    <citation type="submission" date="2023-12" db="EMBL/GenBank/DDBJ databases">
        <title>Friends and Foes: Symbiotic and Algicidal bacterial influence on Karenia brevis blooms.</title>
        <authorList>
            <person name="Fei C."/>
            <person name="Mohamed A.R."/>
            <person name="Booker A."/>
            <person name="Arshad M."/>
            <person name="Klass S."/>
            <person name="Ahn S."/>
            <person name="Gilbert P.M."/>
            <person name="Heil C.A."/>
            <person name="Martinez J.M."/>
            <person name="Amin S.A."/>
        </authorList>
    </citation>
    <scope>NUCLEOTIDE SEQUENCE [LARGE SCALE GENOMIC DNA]</scope>
    <source>
        <strain evidence="3 4">CE15</strain>
    </source>
</reference>
<evidence type="ECO:0000259" key="2">
    <source>
        <dbReference type="PROSITE" id="PS50930"/>
    </source>
</evidence>
<dbReference type="PROSITE" id="PS50930">
    <property type="entry name" value="HTH_LYTTR"/>
    <property type="match status" value="1"/>
</dbReference>
<accession>A0ABU8ET30</accession>
<keyword evidence="1" id="KW-0902">Two-component regulatory system</keyword>